<dbReference type="Gene3D" id="3.40.190.10">
    <property type="entry name" value="Periplasmic binding protein-like II"/>
    <property type="match status" value="2"/>
</dbReference>
<proteinExistence type="inferred from homology"/>
<name>A0A4Q5IX37_9ACTN</name>
<keyword evidence="4" id="KW-0500">Molybdenum</keyword>
<feature type="signal peptide" evidence="5">
    <location>
        <begin position="1"/>
        <end position="28"/>
    </location>
</feature>
<evidence type="ECO:0000256" key="4">
    <source>
        <dbReference type="PIRSR" id="PIRSR004846-1"/>
    </source>
</evidence>
<evidence type="ECO:0000256" key="2">
    <source>
        <dbReference type="ARBA" id="ARBA00022723"/>
    </source>
</evidence>
<accession>A0A4Q5IX37</accession>
<feature type="binding site" evidence="4">
    <location>
        <position position="189"/>
    </location>
    <ligand>
        <name>molybdate</name>
        <dbReference type="ChEBI" id="CHEBI:36264"/>
    </ligand>
</feature>
<dbReference type="Proteomes" id="UP000291189">
    <property type="component" value="Unassembled WGS sequence"/>
</dbReference>
<dbReference type="EMBL" id="SDPU01000028">
    <property type="protein sequence ID" value="RYU10690.1"/>
    <property type="molecule type" value="Genomic_DNA"/>
</dbReference>
<comment type="similarity">
    <text evidence="1">Belongs to the bacterial solute-binding protein ModA family.</text>
</comment>
<dbReference type="InterPro" id="IPR005950">
    <property type="entry name" value="ModA"/>
</dbReference>
<dbReference type="GO" id="GO:0046872">
    <property type="term" value="F:metal ion binding"/>
    <property type="evidence" value="ECO:0007669"/>
    <property type="project" value="UniProtKB-KW"/>
</dbReference>
<dbReference type="PANTHER" id="PTHR30632">
    <property type="entry name" value="MOLYBDATE-BINDING PERIPLASMIC PROTEIN"/>
    <property type="match status" value="1"/>
</dbReference>
<dbReference type="GO" id="GO:0015689">
    <property type="term" value="P:molybdate ion transport"/>
    <property type="evidence" value="ECO:0007669"/>
    <property type="project" value="InterPro"/>
</dbReference>
<protein>
    <submittedName>
        <fullName evidence="6">Molybdate ABC transporter substrate-binding protein</fullName>
    </submittedName>
</protein>
<dbReference type="CDD" id="cd13538">
    <property type="entry name" value="PBP2_ModA_like_1"/>
    <property type="match status" value="1"/>
</dbReference>
<sequence>MRKHPRTTVGLPRLVGLVGLVATATLLAACGSDDGAAGGATGDGGGAEPVTLTVFAASSLTAAFEDLADQFEADHDGVTVELSFAGSSDLVAQIQQGAPADVFASADQANMDKLTGEDLQGSDPVEFATNTLEIAVPPDNPAGVESLQDLGGDLNLVVCAPEVPCGAAAQQVAADAGVELKPVSEEQSVTDVLNKVTSGEADAGLVYVTDVAAAGDAVEGITFPEADSVVNVYPIATVGDSEHAGLAQEFVDLVTGGEGQKVLDGYGFGAP</sequence>
<keyword evidence="3 5" id="KW-0732">Signal</keyword>
<evidence type="ECO:0000313" key="6">
    <source>
        <dbReference type="EMBL" id="RYU10690.1"/>
    </source>
</evidence>
<dbReference type="OrthoDB" id="9785015at2"/>
<feature type="binding site" evidence="4">
    <location>
        <position position="207"/>
    </location>
    <ligand>
        <name>molybdate</name>
        <dbReference type="ChEBI" id="CHEBI:36264"/>
    </ligand>
</feature>
<dbReference type="NCBIfam" id="TIGR01256">
    <property type="entry name" value="modA"/>
    <property type="match status" value="1"/>
</dbReference>
<dbReference type="PIRSF" id="PIRSF004846">
    <property type="entry name" value="ModA"/>
    <property type="match status" value="1"/>
</dbReference>
<organism evidence="6 7">
    <name type="scientific">Nocardioides iriomotensis</name>
    <dbReference type="NCBI Taxonomy" id="715784"/>
    <lineage>
        <taxon>Bacteria</taxon>
        <taxon>Bacillati</taxon>
        <taxon>Actinomycetota</taxon>
        <taxon>Actinomycetes</taxon>
        <taxon>Propionibacteriales</taxon>
        <taxon>Nocardioidaceae</taxon>
        <taxon>Nocardioides</taxon>
    </lineage>
</organism>
<feature type="chain" id="PRO_5038471189" evidence="5">
    <location>
        <begin position="29"/>
        <end position="271"/>
    </location>
</feature>
<dbReference type="PANTHER" id="PTHR30632:SF0">
    <property type="entry name" value="SULFATE-BINDING PROTEIN"/>
    <property type="match status" value="1"/>
</dbReference>
<dbReference type="SUPFAM" id="SSF53850">
    <property type="entry name" value="Periplasmic binding protein-like II"/>
    <property type="match status" value="1"/>
</dbReference>
<dbReference type="GO" id="GO:0030973">
    <property type="term" value="F:molybdate ion binding"/>
    <property type="evidence" value="ECO:0007669"/>
    <property type="project" value="TreeGrafter"/>
</dbReference>
<keyword evidence="2 4" id="KW-0479">Metal-binding</keyword>
<dbReference type="RefSeq" id="WP_129988281.1">
    <property type="nucleotide sequence ID" value="NZ_SDPU01000028.1"/>
</dbReference>
<evidence type="ECO:0000256" key="1">
    <source>
        <dbReference type="ARBA" id="ARBA00009175"/>
    </source>
</evidence>
<feature type="binding site" evidence="4">
    <location>
        <position position="87"/>
    </location>
    <ligand>
        <name>molybdate</name>
        <dbReference type="ChEBI" id="CHEBI:36264"/>
    </ligand>
</feature>
<dbReference type="Pfam" id="PF13531">
    <property type="entry name" value="SBP_bac_11"/>
    <property type="match status" value="1"/>
</dbReference>
<evidence type="ECO:0000256" key="3">
    <source>
        <dbReference type="ARBA" id="ARBA00022729"/>
    </source>
</evidence>
<feature type="binding site" evidence="4">
    <location>
        <position position="59"/>
    </location>
    <ligand>
        <name>molybdate</name>
        <dbReference type="ChEBI" id="CHEBI:36264"/>
    </ligand>
</feature>
<dbReference type="PROSITE" id="PS51257">
    <property type="entry name" value="PROKAR_LIPOPROTEIN"/>
    <property type="match status" value="1"/>
</dbReference>
<reference evidence="6 7" key="1">
    <citation type="submission" date="2019-01" db="EMBL/GenBank/DDBJ databases">
        <title>Nocardioides guangzhouensis sp. nov., an actinobacterium isolated from soil.</title>
        <authorList>
            <person name="Fu Y."/>
            <person name="Cai Y."/>
            <person name="Lin Z."/>
            <person name="Chen P."/>
        </authorList>
    </citation>
    <scope>NUCLEOTIDE SEQUENCE [LARGE SCALE GENOMIC DNA]</scope>
    <source>
        <strain evidence="6 7">NBRC 105384</strain>
    </source>
</reference>
<gene>
    <name evidence="6" type="primary">modA</name>
    <name evidence="6" type="ORF">ETU37_15635</name>
</gene>
<dbReference type="AlphaFoldDB" id="A0A4Q5IX37"/>
<keyword evidence="7" id="KW-1185">Reference proteome</keyword>
<evidence type="ECO:0000313" key="7">
    <source>
        <dbReference type="Proteomes" id="UP000291189"/>
    </source>
</evidence>
<dbReference type="InterPro" id="IPR050682">
    <property type="entry name" value="ModA/WtpA"/>
</dbReference>
<comment type="caution">
    <text evidence="6">The sequence shown here is derived from an EMBL/GenBank/DDBJ whole genome shotgun (WGS) entry which is preliminary data.</text>
</comment>
<evidence type="ECO:0000256" key="5">
    <source>
        <dbReference type="SAM" id="SignalP"/>
    </source>
</evidence>